<evidence type="ECO:0000256" key="3">
    <source>
        <dbReference type="ARBA" id="ARBA00022475"/>
    </source>
</evidence>
<dbReference type="InterPro" id="IPR003439">
    <property type="entry name" value="ABC_transporter-like_ATP-bd"/>
</dbReference>
<dbReference type="GO" id="GO:0005886">
    <property type="term" value="C:plasma membrane"/>
    <property type="evidence" value="ECO:0007669"/>
    <property type="project" value="UniProtKB-SubCell"/>
</dbReference>
<protein>
    <submittedName>
        <fullName evidence="9">Bacitracin ABC transporter ATP-binding protein</fullName>
    </submittedName>
</protein>
<dbReference type="CDD" id="cd03230">
    <property type="entry name" value="ABC_DR_subfamily_A"/>
    <property type="match status" value="1"/>
</dbReference>
<keyword evidence="4" id="KW-0547">Nucleotide-binding</keyword>
<reference evidence="9" key="1">
    <citation type="submission" date="2022-06" db="EMBL/GenBank/DDBJ databases">
        <title>Vallitalea longa sp. nov., an anaerobic bacterium isolated from marine sediment.</title>
        <authorList>
            <person name="Hirano S."/>
            <person name="Terahara T."/>
            <person name="Mori K."/>
            <person name="Hamada M."/>
            <person name="Matsumoto R."/>
            <person name="Kobayashi T."/>
        </authorList>
    </citation>
    <scope>NUCLEOTIDE SEQUENCE</scope>
    <source>
        <strain evidence="9">SH18-1</strain>
    </source>
</reference>
<keyword evidence="3" id="KW-1003">Cell membrane</keyword>
<dbReference type="Gene3D" id="3.40.50.300">
    <property type="entry name" value="P-loop containing nucleotide triphosphate hydrolases"/>
    <property type="match status" value="1"/>
</dbReference>
<dbReference type="GO" id="GO:0005524">
    <property type="term" value="F:ATP binding"/>
    <property type="evidence" value="ECO:0007669"/>
    <property type="project" value="UniProtKB-KW"/>
</dbReference>
<sequence>MKKIIEVKNVDKHFKENHVLKGIDFSVDEGEIFGFLGPNGAGKTTTIKILTNQLLPSDGEIKLFGKNIRLLKNKIFKGIGILSDNSGVYERISVYENLKVFADIHNINKKEIDILLKKVDLIDHKKKIVKKLSRGMKQRLILARTLIHKPKLLFLDEPTSSLDPGTSNEIHKLLNELKQEGTTIFLTTHRMEEADKLCDRVAFLNNGEIVLTGNPEKLKLQYAENIIEVLLENDQKMNVSKDVEGLNDILKWMQEGKVLSIHSKEPNLEEIFLRLTGRDL</sequence>
<keyword evidence="6" id="KW-1278">Translocase</keyword>
<comment type="subcellular location">
    <subcellularLocation>
        <location evidence="1">Cell membrane</location>
    </subcellularLocation>
</comment>
<dbReference type="Proteomes" id="UP001144256">
    <property type="component" value="Unassembled WGS sequence"/>
</dbReference>
<dbReference type="InterPro" id="IPR050763">
    <property type="entry name" value="ABC_transporter_ATP-binding"/>
</dbReference>
<dbReference type="PROSITE" id="PS50893">
    <property type="entry name" value="ABC_TRANSPORTER_2"/>
    <property type="match status" value="1"/>
</dbReference>
<feature type="domain" description="ABC transporter" evidence="8">
    <location>
        <begin position="5"/>
        <end position="231"/>
    </location>
</feature>
<evidence type="ECO:0000256" key="1">
    <source>
        <dbReference type="ARBA" id="ARBA00004236"/>
    </source>
</evidence>
<proteinExistence type="predicted"/>
<evidence type="ECO:0000256" key="4">
    <source>
        <dbReference type="ARBA" id="ARBA00022741"/>
    </source>
</evidence>
<dbReference type="PANTHER" id="PTHR42711:SF13">
    <property type="entry name" value="ABC TRANSPORTER, ATP-BINDING PROTEIN"/>
    <property type="match status" value="1"/>
</dbReference>
<dbReference type="Pfam" id="PF00005">
    <property type="entry name" value="ABC_tran"/>
    <property type="match status" value="1"/>
</dbReference>
<dbReference type="GO" id="GO:0016887">
    <property type="term" value="F:ATP hydrolysis activity"/>
    <property type="evidence" value="ECO:0007669"/>
    <property type="project" value="InterPro"/>
</dbReference>
<dbReference type="PANTHER" id="PTHR42711">
    <property type="entry name" value="ABC TRANSPORTER ATP-BINDING PROTEIN"/>
    <property type="match status" value="1"/>
</dbReference>
<keyword evidence="5 9" id="KW-0067">ATP-binding</keyword>
<dbReference type="InterPro" id="IPR003593">
    <property type="entry name" value="AAA+_ATPase"/>
</dbReference>
<dbReference type="SMART" id="SM00382">
    <property type="entry name" value="AAA"/>
    <property type="match status" value="1"/>
</dbReference>
<evidence type="ECO:0000313" key="10">
    <source>
        <dbReference type="Proteomes" id="UP001144256"/>
    </source>
</evidence>
<comment type="caution">
    <text evidence="9">The sequence shown here is derived from an EMBL/GenBank/DDBJ whole genome shotgun (WGS) entry which is preliminary data.</text>
</comment>
<dbReference type="SUPFAM" id="SSF52540">
    <property type="entry name" value="P-loop containing nucleoside triphosphate hydrolases"/>
    <property type="match status" value="1"/>
</dbReference>
<keyword evidence="10" id="KW-1185">Reference proteome</keyword>
<dbReference type="RefSeq" id="WP_281812380.1">
    <property type="nucleotide sequence ID" value="NZ_BRLB01000001.1"/>
</dbReference>
<dbReference type="AlphaFoldDB" id="A0A9W5Y7I5"/>
<evidence type="ECO:0000256" key="6">
    <source>
        <dbReference type="ARBA" id="ARBA00022967"/>
    </source>
</evidence>
<evidence type="ECO:0000256" key="2">
    <source>
        <dbReference type="ARBA" id="ARBA00022448"/>
    </source>
</evidence>
<organism evidence="9 10">
    <name type="scientific">Vallitalea longa</name>
    <dbReference type="NCBI Taxonomy" id="2936439"/>
    <lineage>
        <taxon>Bacteria</taxon>
        <taxon>Bacillati</taxon>
        <taxon>Bacillota</taxon>
        <taxon>Clostridia</taxon>
        <taxon>Lachnospirales</taxon>
        <taxon>Vallitaleaceae</taxon>
        <taxon>Vallitalea</taxon>
    </lineage>
</organism>
<dbReference type="EMBL" id="BRLB01000001">
    <property type="protein sequence ID" value="GKX28267.1"/>
    <property type="molecule type" value="Genomic_DNA"/>
</dbReference>
<dbReference type="InterPro" id="IPR027417">
    <property type="entry name" value="P-loop_NTPase"/>
</dbReference>
<evidence type="ECO:0000313" key="9">
    <source>
        <dbReference type="EMBL" id="GKX28267.1"/>
    </source>
</evidence>
<evidence type="ECO:0000256" key="5">
    <source>
        <dbReference type="ARBA" id="ARBA00022840"/>
    </source>
</evidence>
<keyword evidence="7" id="KW-0472">Membrane</keyword>
<evidence type="ECO:0000256" key="7">
    <source>
        <dbReference type="ARBA" id="ARBA00023136"/>
    </source>
</evidence>
<evidence type="ECO:0000259" key="8">
    <source>
        <dbReference type="PROSITE" id="PS50893"/>
    </source>
</evidence>
<accession>A0A9W5Y7I5</accession>
<keyword evidence="2" id="KW-0813">Transport</keyword>
<name>A0A9W5Y7I5_9FIRM</name>
<gene>
    <name evidence="9" type="primary">bcrA</name>
    <name evidence="9" type="ORF">SH1V18_07470</name>
</gene>
<dbReference type="FunFam" id="3.40.50.300:FF:000589">
    <property type="entry name" value="ABC transporter, ATP-binding subunit"/>
    <property type="match status" value="1"/>
</dbReference>